<gene>
    <name evidence="1" type="ORF">H8R26_14445</name>
</gene>
<evidence type="ECO:0000313" key="2">
    <source>
        <dbReference type="Proteomes" id="UP000621670"/>
    </source>
</evidence>
<accession>A0ABR7JKC0</accession>
<evidence type="ECO:0000313" key="1">
    <source>
        <dbReference type="EMBL" id="MBC5864624.1"/>
    </source>
</evidence>
<dbReference type="Proteomes" id="UP000621670">
    <property type="component" value="Unassembled WGS sequence"/>
</dbReference>
<evidence type="ECO:0008006" key="3">
    <source>
        <dbReference type="Google" id="ProtNLM"/>
    </source>
</evidence>
<reference evidence="1 2" key="1">
    <citation type="submission" date="2020-08" db="EMBL/GenBank/DDBJ databases">
        <title>Description of novel Flavobacterium F-400 isolate.</title>
        <authorList>
            <person name="Saticioglu I."/>
            <person name="Duman M."/>
            <person name="Altun S."/>
        </authorList>
    </citation>
    <scope>NUCLEOTIDE SEQUENCE [LARGE SCALE GENOMIC DNA]</scope>
    <source>
        <strain evidence="1 2">F-400</strain>
    </source>
</reference>
<dbReference type="Gene3D" id="2.60.40.3080">
    <property type="match status" value="1"/>
</dbReference>
<name>A0ABR7JKC0_9FLAO</name>
<organism evidence="1 2">
    <name type="scientific">Flavobacterium turcicum</name>
    <dbReference type="NCBI Taxonomy" id="2764718"/>
    <lineage>
        <taxon>Bacteria</taxon>
        <taxon>Pseudomonadati</taxon>
        <taxon>Bacteroidota</taxon>
        <taxon>Flavobacteriia</taxon>
        <taxon>Flavobacteriales</taxon>
        <taxon>Flavobacteriaceae</taxon>
        <taxon>Flavobacterium</taxon>
    </lineage>
</organism>
<proteinExistence type="predicted"/>
<dbReference type="EMBL" id="JACRUM010000012">
    <property type="protein sequence ID" value="MBC5864624.1"/>
    <property type="molecule type" value="Genomic_DNA"/>
</dbReference>
<dbReference type="RefSeq" id="WP_166139040.1">
    <property type="nucleotide sequence ID" value="NZ_JAAOBY010000011.1"/>
</dbReference>
<keyword evidence="2" id="KW-1185">Reference proteome</keyword>
<protein>
    <recommendedName>
        <fullName evidence="3">Por secretion system C-terminal sorting domain-containing protein</fullName>
    </recommendedName>
</protein>
<comment type="caution">
    <text evidence="1">The sequence shown here is derived from an EMBL/GenBank/DDBJ whole genome shotgun (WGS) entry which is preliminary data.</text>
</comment>
<sequence>MKKILKFSFLLATLVLTTKQVRAKNIDFSLNLIKEDGKTVSFNLKEINTIALSIFDSNDALIFQEKVTNQDEINRSYDLTALPDGEYFLKAESDRKIATYKIEVKGRVAKLGNTAISTVYKPVVVNKNGMVTVNVLNAEQKTVKITVYGVDQAELYTQEIGSNQYVGKVFDLKNVQPGKYTFEIKNNGKTFVENVIIK</sequence>